<gene>
    <name evidence="3" type="ORF">ACFSW4_07975</name>
</gene>
<sequence>MTQSVKQEVLQVGDMLEENKYNIARNMKSEEEDTAEALELRAELVGFFAKACHAYDDSLNEMTRWGQNTGHWAIENGAELSSVLDRVAFLRLTIWNEVESFVIEQNFSASTVFALIHRLDPLMDEGIRSFTSAFIDSYKSKIQEAHDNFLVLSAPVVPLGNGTAVLPVVGNVDTERAEILLNTALSEANRQDLSQLFIDLSAVPVIDTMVASHIFKIVESMELVGTHAVLVGIRPEVAQTMVNLGVRFEKMESYSTLNQALTRKKVY</sequence>
<comment type="caution">
    <text evidence="3">The sequence shown here is derived from an EMBL/GenBank/DDBJ whole genome shotgun (WGS) entry which is preliminary data.</text>
</comment>
<dbReference type="InterPro" id="IPR051932">
    <property type="entry name" value="Bact_StressResp_Reg"/>
</dbReference>
<dbReference type="RefSeq" id="WP_377328551.1">
    <property type="nucleotide sequence ID" value="NZ_JBHUMZ010000019.1"/>
</dbReference>
<keyword evidence="1" id="KW-0597">Phosphoprotein</keyword>
<accession>A0ABW5QA97</accession>
<dbReference type="SUPFAM" id="SSF52091">
    <property type="entry name" value="SpoIIaa-like"/>
    <property type="match status" value="1"/>
</dbReference>
<dbReference type="InterPro" id="IPR036513">
    <property type="entry name" value="STAS_dom_sf"/>
</dbReference>
<feature type="domain" description="STAS" evidence="2">
    <location>
        <begin position="153"/>
        <end position="264"/>
    </location>
</feature>
<organism evidence="3 4">
    <name type="scientific">Piscibacillus salipiscarius</name>
    <dbReference type="NCBI Taxonomy" id="299480"/>
    <lineage>
        <taxon>Bacteria</taxon>
        <taxon>Bacillati</taxon>
        <taxon>Bacillota</taxon>
        <taxon>Bacilli</taxon>
        <taxon>Bacillales</taxon>
        <taxon>Bacillaceae</taxon>
        <taxon>Piscibacillus</taxon>
    </lineage>
</organism>
<dbReference type="Gene3D" id="3.30.750.24">
    <property type="entry name" value="STAS domain"/>
    <property type="match status" value="1"/>
</dbReference>
<keyword evidence="4" id="KW-1185">Reference proteome</keyword>
<dbReference type="InterPro" id="IPR002645">
    <property type="entry name" value="STAS_dom"/>
</dbReference>
<dbReference type="Pfam" id="PF01740">
    <property type="entry name" value="STAS"/>
    <property type="match status" value="1"/>
</dbReference>
<evidence type="ECO:0000259" key="2">
    <source>
        <dbReference type="PROSITE" id="PS50801"/>
    </source>
</evidence>
<evidence type="ECO:0000313" key="3">
    <source>
        <dbReference type="EMBL" id="MFD2638796.1"/>
    </source>
</evidence>
<evidence type="ECO:0000256" key="1">
    <source>
        <dbReference type="ARBA" id="ARBA00022553"/>
    </source>
</evidence>
<name>A0ABW5QA97_9BACI</name>
<protein>
    <submittedName>
        <fullName evidence="3">STAS domain-containing protein</fullName>
    </submittedName>
</protein>
<dbReference type="PANTHER" id="PTHR33745">
    <property type="entry name" value="RSBT ANTAGONIST PROTEIN RSBS-RELATED"/>
    <property type="match status" value="1"/>
</dbReference>
<dbReference type="EMBL" id="JBHUMZ010000019">
    <property type="protein sequence ID" value="MFD2638796.1"/>
    <property type="molecule type" value="Genomic_DNA"/>
</dbReference>
<dbReference type="PROSITE" id="PS50801">
    <property type="entry name" value="STAS"/>
    <property type="match status" value="1"/>
</dbReference>
<dbReference type="CDD" id="cd07041">
    <property type="entry name" value="STAS_RsbR_RsbS_like"/>
    <property type="match status" value="1"/>
</dbReference>
<reference evidence="4" key="1">
    <citation type="journal article" date="2019" name="Int. J. Syst. Evol. Microbiol.">
        <title>The Global Catalogue of Microorganisms (GCM) 10K type strain sequencing project: providing services to taxonomists for standard genome sequencing and annotation.</title>
        <authorList>
            <consortium name="The Broad Institute Genomics Platform"/>
            <consortium name="The Broad Institute Genome Sequencing Center for Infectious Disease"/>
            <person name="Wu L."/>
            <person name="Ma J."/>
        </authorList>
    </citation>
    <scope>NUCLEOTIDE SEQUENCE [LARGE SCALE GENOMIC DNA]</scope>
    <source>
        <strain evidence="4">TISTR 1571</strain>
    </source>
</reference>
<proteinExistence type="predicted"/>
<evidence type="ECO:0000313" key="4">
    <source>
        <dbReference type="Proteomes" id="UP001597452"/>
    </source>
</evidence>
<dbReference type="Proteomes" id="UP001597452">
    <property type="component" value="Unassembled WGS sequence"/>
</dbReference>
<dbReference type="PANTHER" id="PTHR33745:SF3">
    <property type="entry name" value="RSBT CO-ANTAGONIST PROTEIN RSBRC"/>
    <property type="match status" value="1"/>
</dbReference>